<evidence type="ECO:0000256" key="5">
    <source>
        <dbReference type="ARBA" id="ARBA00013013"/>
    </source>
</evidence>
<evidence type="ECO:0000256" key="4">
    <source>
        <dbReference type="ARBA" id="ARBA00011738"/>
    </source>
</evidence>
<dbReference type="SUPFAM" id="SSF53659">
    <property type="entry name" value="Isocitrate/Isopropylmalate dehydrogenase-like"/>
    <property type="match status" value="1"/>
</dbReference>
<accession>A0A813BHX5</accession>
<evidence type="ECO:0000313" key="22">
    <source>
        <dbReference type="Proteomes" id="UP000601435"/>
    </source>
</evidence>
<dbReference type="SMART" id="SM01329">
    <property type="entry name" value="Iso_dh"/>
    <property type="match status" value="1"/>
</dbReference>
<dbReference type="GO" id="GO:0004449">
    <property type="term" value="F:isocitrate dehydrogenase (NAD+) activity"/>
    <property type="evidence" value="ECO:0007669"/>
    <property type="project" value="TreeGrafter"/>
</dbReference>
<dbReference type="InterPro" id="IPR046997">
    <property type="entry name" value="Isocitrate_DH_TT1725_C_sf"/>
</dbReference>
<dbReference type="PROSITE" id="PS00470">
    <property type="entry name" value="IDH_IMDH"/>
    <property type="match status" value="1"/>
</dbReference>
<protein>
    <recommendedName>
        <fullName evidence="6">Isocitrate dehydrogenase [NADP]</fullName>
        <ecNumber evidence="5">1.1.1.42</ecNumber>
    </recommendedName>
    <alternativeName>
        <fullName evidence="15">IDP</fullName>
    </alternativeName>
    <alternativeName>
        <fullName evidence="16">NADP(+)-specific ICDH</fullName>
    </alternativeName>
    <alternativeName>
        <fullName evidence="17">Oxalosuccinate decarboxylase</fullName>
    </alternativeName>
</protein>
<dbReference type="GO" id="GO:0004450">
    <property type="term" value="F:isocitrate dehydrogenase (NADP+) activity"/>
    <property type="evidence" value="ECO:0007669"/>
    <property type="project" value="UniProtKB-EC"/>
</dbReference>
<dbReference type="Proteomes" id="UP000601435">
    <property type="component" value="Unassembled WGS sequence"/>
</dbReference>
<gene>
    <name evidence="21" type="primary">icd</name>
    <name evidence="20" type="ORF">SNEC2469_LOCUS2480</name>
    <name evidence="21" type="ORF">SNEC2469_LOCUS30485</name>
</gene>
<dbReference type="EC" id="1.1.1.42" evidence="5"/>
<dbReference type="InterPro" id="IPR019818">
    <property type="entry name" value="IsoCit/isopropylmalate_DH_CS"/>
</dbReference>
<dbReference type="OrthoDB" id="10261637at2759"/>
<evidence type="ECO:0000256" key="18">
    <source>
        <dbReference type="ARBA" id="ARBA00046127"/>
    </source>
</evidence>
<dbReference type="AlphaFoldDB" id="A0A813BHX5"/>
<keyword evidence="11" id="KW-0521">NADP</keyword>
<organism evidence="21 22">
    <name type="scientific">Symbiodinium necroappetens</name>
    <dbReference type="NCBI Taxonomy" id="1628268"/>
    <lineage>
        <taxon>Eukaryota</taxon>
        <taxon>Sar</taxon>
        <taxon>Alveolata</taxon>
        <taxon>Dinophyceae</taxon>
        <taxon>Suessiales</taxon>
        <taxon>Symbiodiniaceae</taxon>
        <taxon>Symbiodinium</taxon>
    </lineage>
</organism>
<dbReference type="Gene3D" id="3.30.70.1570">
    <property type="match status" value="1"/>
</dbReference>
<evidence type="ECO:0000256" key="12">
    <source>
        <dbReference type="ARBA" id="ARBA00023002"/>
    </source>
</evidence>
<comment type="function">
    <text evidence="18">Catalyzes the oxidative decarboxylation of isocitrate to 2-oxoglutarate and carbon dioxide with the concomitant reduction of NADP(+).</text>
</comment>
<evidence type="ECO:0000256" key="17">
    <source>
        <dbReference type="ARBA" id="ARBA00031098"/>
    </source>
</evidence>
<dbReference type="GO" id="GO:0005739">
    <property type="term" value="C:mitochondrion"/>
    <property type="evidence" value="ECO:0007669"/>
    <property type="project" value="TreeGrafter"/>
</dbReference>
<keyword evidence="10" id="KW-0460">Magnesium</keyword>
<dbReference type="GO" id="GO:0006097">
    <property type="term" value="P:glyoxylate cycle"/>
    <property type="evidence" value="ECO:0007669"/>
    <property type="project" value="UniProtKB-KW"/>
</dbReference>
<comment type="subunit">
    <text evidence="4">Homodimer.</text>
</comment>
<comment type="caution">
    <text evidence="21">The sequence shown here is derived from an EMBL/GenBank/DDBJ whole genome shotgun (WGS) entry which is preliminary data.</text>
</comment>
<dbReference type="InterPro" id="IPR040978">
    <property type="entry name" value="Isocitrate_DH_TT1725_C"/>
</dbReference>
<keyword evidence="9" id="KW-0479">Metal-binding</keyword>
<dbReference type="InterPro" id="IPR024084">
    <property type="entry name" value="IsoPropMal-DH-like_dom"/>
</dbReference>
<comment type="cofactor">
    <cofactor evidence="2">
        <name>Mg(2+)</name>
        <dbReference type="ChEBI" id="CHEBI:18420"/>
    </cofactor>
</comment>
<dbReference type="InterPro" id="IPR014273">
    <property type="entry name" value="Isocitrate_DH_bac-typ"/>
</dbReference>
<evidence type="ECO:0000259" key="19">
    <source>
        <dbReference type="SMART" id="SM01329"/>
    </source>
</evidence>
<dbReference type="PANTHER" id="PTHR11835">
    <property type="entry name" value="DECARBOXYLATING DEHYDROGENASES-ISOCITRATE, ISOPROPYLMALATE, TARTRATE"/>
    <property type="match status" value="1"/>
</dbReference>
<keyword evidence="22" id="KW-1185">Reference proteome</keyword>
<proteinExistence type="inferred from homology"/>
<keyword evidence="8" id="KW-0816">Tricarboxylic acid cycle</keyword>
<keyword evidence="7" id="KW-0329">Glyoxylate bypass</keyword>
<evidence type="ECO:0000256" key="15">
    <source>
        <dbReference type="ARBA" id="ARBA00029765"/>
    </source>
</evidence>
<dbReference type="Pfam" id="PF18324">
    <property type="entry name" value="Isocitrate_DH_C_bact"/>
    <property type="match status" value="1"/>
</dbReference>
<evidence type="ECO:0000256" key="1">
    <source>
        <dbReference type="ARBA" id="ARBA00001936"/>
    </source>
</evidence>
<dbReference type="EMBL" id="CAJNJA010006808">
    <property type="protein sequence ID" value="CAE7215859.1"/>
    <property type="molecule type" value="Genomic_DNA"/>
</dbReference>
<sequence>MSPQVEKEVLQQVSVAPGDGVGPEITQATLRILSAAKVPLQFNTIDMGLKVWEQGLTSGVTEASWQSIRDSGVLLKGPMTTPQGSGMKSLNVTLRKSLGLFANVRPVRSYTPYVASHHPDVDLVIIRENEEDLYAGIEHRQTQDVVQCLKLVSRPGCERIVRYAFEFVMTRKRKRLTCMTKDNIMKLTDGLFHEVFDEVAKEYPEVQADHMIVDIGMARVASDPASFDVIVTPNLYGDILSDIAAEVAGSVGMAPSANIGESISIFEAIHGSAPDIAGQNIANPSGLLISAVKMLAHLGLGDYAELIHNAWLCTIEEGIHTKDVYQGGKGYQCVGTDEFASAVIERLGKTSKTLGQAHYPRKRLDVTPAKHSHQPVQELVGVDVFVQAQLKPQTLADQIKAVDVTPLELTMITNRGVQVWPNGAPETYCTDHWRCRFKADADHVGELDNRQVLTLLNRLDLAGVDFVKTEHLYNFDGQPGFSMGQGQ</sequence>
<dbReference type="GO" id="GO:0006099">
    <property type="term" value="P:tricarboxylic acid cycle"/>
    <property type="evidence" value="ECO:0007669"/>
    <property type="project" value="UniProtKB-KW"/>
</dbReference>
<evidence type="ECO:0000256" key="14">
    <source>
        <dbReference type="ARBA" id="ARBA00023554"/>
    </source>
</evidence>
<dbReference type="NCBIfam" id="TIGR02924">
    <property type="entry name" value="ICDH_alpha"/>
    <property type="match status" value="1"/>
</dbReference>
<evidence type="ECO:0000313" key="21">
    <source>
        <dbReference type="EMBL" id="CAE7903195.1"/>
    </source>
</evidence>
<comment type="similarity">
    <text evidence="3">Belongs to the isocitrate and isopropylmalate dehydrogenases family.</text>
</comment>
<dbReference type="Gene3D" id="3.40.718.10">
    <property type="entry name" value="Isopropylmalate Dehydrogenase"/>
    <property type="match status" value="1"/>
</dbReference>
<keyword evidence="13" id="KW-0464">Manganese</keyword>
<evidence type="ECO:0000256" key="10">
    <source>
        <dbReference type="ARBA" id="ARBA00022842"/>
    </source>
</evidence>
<evidence type="ECO:0000256" key="6">
    <source>
        <dbReference type="ARBA" id="ARBA00019562"/>
    </source>
</evidence>
<evidence type="ECO:0000256" key="9">
    <source>
        <dbReference type="ARBA" id="ARBA00022723"/>
    </source>
</evidence>
<evidence type="ECO:0000256" key="2">
    <source>
        <dbReference type="ARBA" id="ARBA00001946"/>
    </source>
</evidence>
<keyword evidence="12" id="KW-0560">Oxidoreductase</keyword>
<evidence type="ECO:0000256" key="16">
    <source>
        <dbReference type="ARBA" id="ARBA00029990"/>
    </source>
</evidence>
<comment type="catalytic activity">
    <reaction evidence="14">
        <text>D-threo-isocitrate + NADP(+) = 2-oxoglutarate + CO2 + NADPH</text>
        <dbReference type="Rhea" id="RHEA:19629"/>
        <dbReference type="ChEBI" id="CHEBI:15562"/>
        <dbReference type="ChEBI" id="CHEBI:16526"/>
        <dbReference type="ChEBI" id="CHEBI:16810"/>
        <dbReference type="ChEBI" id="CHEBI:57783"/>
        <dbReference type="ChEBI" id="CHEBI:58349"/>
        <dbReference type="EC" id="1.1.1.42"/>
    </reaction>
</comment>
<comment type="cofactor">
    <cofactor evidence="1">
        <name>Mn(2+)</name>
        <dbReference type="ChEBI" id="CHEBI:29035"/>
    </cofactor>
</comment>
<evidence type="ECO:0000256" key="7">
    <source>
        <dbReference type="ARBA" id="ARBA00022435"/>
    </source>
</evidence>
<dbReference type="Pfam" id="PF00180">
    <property type="entry name" value="Iso_dh"/>
    <property type="match status" value="1"/>
</dbReference>
<name>A0A813BHX5_9DINO</name>
<dbReference type="GO" id="GO:0051287">
    <property type="term" value="F:NAD binding"/>
    <property type="evidence" value="ECO:0007669"/>
    <property type="project" value="InterPro"/>
</dbReference>
<dbReference type="PANTHER" id="PTHR11835:SF43">
    <property type="entry name" value="ISOPROPYLMALATE DEHYDROGENASE-LIKE DOMAIN-CONTAINING PROTEIN"/>
    <property type="match status" value="1"/>
</dbReference>
<dbReference type="NCBIfam" id="NF006673">
    <property type="entry name" value="PRK09222.1"/>
    <property type="match status" value="1"/>
</dbReference>
<evidence type="ECO:0000256" key="11">
    <source>
        <dbReference type="ARBA" id="ARBA00022857"/>
    </source>
</evidence>
<evidence type="ECO:0000313" key="20">
    <source>
        <dbReference type="EMBL" id="CAE7215859.1"/>
    </source>
</evidence>
<evidence type="ECO:0000256" key="8">
    <source>
        <dbReference type="ARBA" id="ARBA00022532"/>
    </source>
</evidence>
<dbReference type="GO" id="GO:0000287">
    <property type="term" value="F:magnesium ion binding"/>
    <property type="evidence" value="ECO:0007669"/>
    <property type="project" value="InterPro"/>
</dbReference>
<evidence type="ECO:0000256" key="13">
    <source>
        <dbReference type="ARBA" id="ARBA00023211"/>
    </source>
</evidence>
<feature type="domain" description="Isopropylmalate dehydrogenase-like" evidence="19">
    <location>
        <begin position="12"/>
        <end position="343"/>
    </location>
</feature>
<evidence type="ECO:0000256" key="3">
    <source>
        <dbReference type="ARBA" id="ARBA00007769"/>
    </source>
</evidence>
<reference evidence="21" key="1">
    <citation type="submission" date="2021-02" db="EMBL/GenBank/DDBJ databases">
        <authorList>
            <person name="Dougan E. K."/>
            <person name="Rhodes N."/>
            <person name="Thang M."/>
            <person name="Chan C."/>
        </authorList>
    </citation>
    <scope>NUCLEOTIDE SEQUENCE</scope>
</reference>
<dbReference type="GO" id="GO:0006102">
    <property type="term" value="P:isocitrate metabolic process"/>
    <property type="evidence" value="ECO:0007669"/>
    <property type="project" value="TreeGrafter"/>
</dbReference>
<dbReference type="EMBL" id="CAJNJA010071251">
    <property type="protein sequence ID" value="CAE7903195.1"/>
    <property type="molecule type" value="Genomic_DNA"/>
</dbReference>